<proteinExistence type="predicted"/>
<keyword evidence="8" id="KW-1185">Reference proteome</keyword>
<keyword evidence="3 6" id="KW-1133">Transmembrane helix</keyword>
<comment type="subcellular location">
    <subcellularLocation>
        <location evidence="1">Membrane</location>
        <topology evidence="1">Multi-pass membrane protein</topology>
    </subcellularLocation>
</comment>
<dbReference type="Proteomes" id="UP001392437">
    <property type="component" value="Unassembled WGS sequence"/>
</dbReference>
<evidence type="ECO:0000256" key="4">
    <source>
        <dbReference type="ARBA" id="ARBA00023136"/>
    </source>
</evidence>
<comment type="caution">
    <text evidence="7">The sequence shown here is derived from an EMBL/GenBank/DDBJ whole genome shotgun (WGS) entry which is preliminary data.</text>
</comment>
<dbReference type="EMBL" id="JAQQWP010000012">
    <property type="protein sequence ID" value="KAK8092907.1"/>
    <property type="molecule type" value="Genomic_DNA"/>
</dbReference>
<keyword evidence="2 6" id="KW-0812">Transmembrane</keyword>
<evidence type="ECO:0000256" key="2">
    <source>
        <dbReference type="ARBA" id="ARBA00022692"/>
    </source>
</evidence>
<evidence type="ECO:0000256" key="6">
    <source>
        <dbReference type="SAM" id="Phobius"/>
    </source>
</evidence>
<evidence type="ECO:0000256" key="3">
    <source>
        <dbReference type="ARBA" id="ARBA00022989"/>
    </source>
</evidence>
<dbReference type="Gene3D" id="1.20.58.340">
    <property type="entry name" value="Magnesium transport protein CorA, transmembrane region"/>
    <property type="match status" value="1"/>
</dbReference>
<feature type="coiled-coil region" evidence="5">
    <location>
        <begin position="300"/>
        <end position="327"/>
    </location>
</feature>
<reference evidence="7 8" key="1">
    <citation type="submission" date="2023-01" db="EMBL/GenBank/DDBJ databases">
        <title>Analysis of 21 Apiospora genomes using comparative genomics revels a genus with tremendous synthesis potential of carbohydrate active enzymes and secondary metabolites.</title>
        <authorList>
            <person name="Sorensen T."/>
        </authorList>
    </citation>
    <scope>NUCLEOTIDE SEQUENCE [LARGE SCALE GENOMIC DNA]</scope>
    <source>
        <strain evidence="7 8">CBS 117206</strain>
    </source>
</reference>
<evidence type="ECO:0000313" key="8">
    <source>
        <dbReference type="Proteomes" id="UP001392437"/>
    </source>
</evidence>
<evidence type="ECO:0000313" key="7">
    <source>
        <dbReference type="EMBL" id="KAK8092907.1"/>
    </source>
</evidence>
<dbReference type="InterPro" id="IPR045863">
    <property type="entry name" value="CorA_TM1_TM2"/>
</dbReference>
<feature type="transmembrane region" description="Helical" evidence="6">
    <location>
        <begin position="424"/>
        <end position="445"/>
    </location>
</feature>
<evidence type="ECO:0000256" key="5">
    <source>
        <dbReference type="SAM" id="Coils"/>
    </source>
</evidence>
<dbReference type="GO" id="GO:0016020">
    <property type="term" value="C:membrane"/>
    <property type="evidence" value="ECO:0007669"/>
    <property type="project" value="UniProtKB-SubCell"/>
</dbReference>
<sequence>MSPSREQYLRDFWACAAETGTNPAESVIRHPPSASRAWLCDRNQQISLQLTDEDVLGLASTASDGVILIEDISLDWIATLGCTFNIDVLFFCTYLSGLRGPSPWKAVFGNGGPSIKRPTELRHNTRRGHSADFYSHISYHIDAVFQLGQPDQMKSIPQSRPGTNVFHRRVEKHTPFGWESATRISYCRLRMDLYLFLVDAPTNTYLKEDRPSAMPTLHLPISMSRGGLILPPLFYHDQYSLLETMKEFFSHAWHFSVLMGLDVSAETIMYLLAASTWQTNLRAVDRKLKHIAFADIRRPNIKINDQLHDIRELLAQLQTQVANAKRYIPEFVRAELVDTKPPFWFPDSTFDEILDESEAAGRFLMDTFQLLMSSISVLDSETSIQQARSGQKLTQLASIFIPLSLVTGIFGMNIKEINESPLSIWVVVVTFAITALCTMGIFRFLDQRGRQRSTDKGLLSRMISFIFGS</sequence>
<keyword evidence="5" id="KW-0175">Coiled coil</keyword>
<organism evidence="7 8">
    <name type="scientific">Apiospora kogelbergensis</name>
    <dbReference type="NCBI Taxonomy" id="1337665"/>
    <lineage>
        <taxon>Eukaryota</taxon>
        <taxon>Fungi</taxon>
        <taxon>Dikarya</taxon>
        <taxon>Ascomycota</taxon>
        <taxon>Pezizomycotina</taxon>
        <taxon>Sordariomycetes</taxon>
        <taxon>Xylariomycetidae</taxon>
        <taxon>Amphisphaeriales</taxon>
        <taxon>Apiosporaceae</taxon>
        <taxon>Apiospora</taxon>
    </lineage>
</organism>
<protein>
    <recommendedName>
        <fullName evidence="9">Mg2+ and Co2+ transporter CorA</fullName>
    </recommendedName>
</protein>
<keyword evidence="4 6" id="KW-0472">Membrane</keyword>
<dbReference type="Pfam" id="PF01544">
    <property type="entry name" value="CorA"/>
    <property type="match status" value="1"/>
</dbReference>
<gene>
    <name evidence="7" type="ORF">PG999_014494</name>
</gene>
<name>A0AAW0Q929_9PEZI</name>
<dbReference type="AlphaFoldDB" id="A0AAW0Q929"/>
<dbReference type="SUPFAM" id="SSF144083">
    <property type="entry name" value="Magnesium transport protein CorA, transmembrane region"/>
    <property type="match status" value="1"/>
</dbReference>
<accession>A0AAW0Q929</accession>
<dbReference type="GO" id="GO:0046873">
    <property type="term" value="F:metal ion transmembrane transporter activity"/>
    <property type="evidence" value="ECO:0007669"/>
    <property type="project" value="InterPro"/>
</dbReference>
<evidence type="ECO:0000256" key="1">
    <source>
        <dbReference type="ARBA" id="ARBA00004141"/>
    </source>
</evidence>
<evidence type="ECO:0008006" key="9">
    <source>
        <dbReference type="Google" id="ProtNLM"/>
    </source>
</evidence>
<dbReference type="InterPro" id="IPR002523">
    <property type="entry name" value="MgTranspt_CorA/ZnTranspt_ZntB"/>
</dbReference>
<feature type="transmembrane region" description="Helical" evidence="6">
    <location>
        <begin position="393"/>
        <end position="412"/>
    </location>
</feature>